<proteinExistence type="predicted"/>
<evidence type="ECO:0000256" key="1">
    <source>
        <dbReference type="ARBA" id="ARBA00022679"/>
    </source>
</evidence>
<dbReference type="PANTHER" id="PTHR46116">
    <property type="entry name" value="(E3-INDEPENDENT) E2 UBIQUITIN-CONJUGATING ENZYME"/>
    <property type="match status" value="1"/>
</dbReference>
<evidence type="ECO:0000256" key="2">
    <source>
        <dbReference type="ARBA" id="ARBA00022786"/>
    </source>
</evidence>
<protein>
    <submittedName>
        <fullName evidence="4">Ubiquitin-conjugating enzyme E2 23</fullName>
    </submittedName>
</protein>
<dbReference type="EMBL" id="PQIB02000001">
    <property type="protein sequence ID" value="RLN38864.1"/>
    <property type="molecule type" value="Genomic_DNA"/>
</dbReference>
<dbReference type="GO" id="GO:0061631">
    <property type="term" value="F:ubiquitin conjugating enzyme activity"/>
    <property type="evidence" value="ECO:0007669"/>
    <property type="project" value="TreeGrafter"/>
</dbReference>
<accession>A0A3L6TJA7</accession>
<dbReference type="Proteomes" id="UP000275267">
    <property type="component" value="Unassembled WGS sequence"/>
</dbReference>
<dbReference type="AlphaFoldDB" id="A0A3L6TJA7"/>
<feature type="signal peptide" evidence="3">
    <location>
        <begin position="1"/>
        <end position="28"/>
    </location>
</feature>
<organism evidence="4 5">
    <name type="scientific">Panicum miliaceum</name>
    <name type="common">Proso millet</name>
    <name type="synonym">Broomcorn millet</name>
    <dbReference type="NCBI Taxonomy" id="4540"/>
    <lineage>
        <taxon>Eukaryota</taxon>
        <taxon>Viridiplantae</taxon>
        <taxon>Streptophyta</taxon>
        <taxon>Embryophyta</taxon>
        <taxon>Tracheophyta</taxon>
        <taxon>Spermatophyta</taxon>
        <taxon>Magnoliopsida</taxon>
        <taxon>Liliopsida</taxon>
        <taxon>Poales</taxon>
        <taxon>Poaceae</taxon>
        <taxon>PACMAD clade</taxon>
        <taxon>Panicoideae</taxon>
        <taxon>Panicodae</taxon>
        <taxon>Paniceae</taxon>
        <taxon>Panicinae</taxon>
        <taxon>Panicum</taxon>
        <taxon>Panicum sect. Panicum</taxon>
    </lineage>
</organism>
<gene>
    <name evidence="4" type="ORF">C2845_PM01G32370</name>
</gene>
<sequence length="180" mass="19477">MAPMIFLGSGILLISLTMGSSRSSGVMATHPGPRAHGPALLQRAPPTAPRLARRWVAEARIPTCSPSRPCSHLLRRPPAGFEELVTGHFRRRGQHVLRACEAYLEGCRVGTLDGEARATDGSSERPCSAGFRVALRNVLPRLVDAFAGIGVQGCEQFHRFRTLPSTLQFAATTQQQPVMP</sequence>
<evidence type="ECO:0000313" key="5">
    <source>
        <dbReference type="Proteomes" id="UP000275267"/>
    </source>
</evidence>
<dbReference type="Gene3D" id="3.10.110.10">
    <property type="entry name" value="Ubiquitin Conjugating Enzyme"/>
    <property type="match status" value="1"/>
</dbReference>
<evidence type="ECO:0000256" key="3">
    <source>
        <dbReference type="SAM" id="SignalP"/>
    </source>
</evidence>
<evidence type="ECO:0000313" key="4">
    <source>
        <dbReference type="EMBL" id="RLN38864.1"/>
    </source>
</evidence>
<keyword evidence="2" id="KW-0833">Ubl conjugation pathway</keyword>
<feature type="chain" id="PRO_5017999377" evidence="3">
    <location>
        <begin position="29"/>
        <end position="180"/>
    </location>
</feature>
<dbReference type="PANTHER" id="PTHR46116:SF32">
    <property type="entry name" value="OS05G0153132 PROTEIN"/>
    <property type="match status" value="1"/>
</dbReference>
<keyword evidence="1" id="KW-0808">Transferase</keyword>
<dbReference type="InterPro" id="IPR016135">
    <property type="entry name" value="UBQ-conjugating_enzyme/RWD"/>
</dbReference>
<keyword evidence="3" id="KW-0732">Signal</keyword>
<name>A0A3L6TJA7_PANMI</name>
<reference evidence="5" key="1">
    <citation type="journal article" date="2019" name="Nat. Commun.">
        <title>The genome of broomcorn millet.</title>
        <authorList>
            <person name="Zou C."/>
            <person name="Miki D."/>
            <person name="Li D."/>
            <person name="Tang Q."/>
            <person name="Xiao L."/>
            <person name="Rajput S."/>
            <person name="Deng P."/>
            <person name="Jia W."/>
            <person name="Huang R."/>
            <person name="Zhang M."/>
            <person name="Sun Y."/>
            <person name="Hu J."/>
            <person name="Fu X."/>
            <person name="Schnable P.S."/>
            <person name="Li F."/>
            <person name="Zhang H."/>
            <person name="Feng B."/>
            <person name="Zhu X."/>
            <person name="Liu R."/>
            <person name="Schnable J.C."/>
            <person name="Zhu J.-K."/>
            <person name="Zhang H."/>
        </authorList>
    </citation>
    <scope>NUCLEOTIDE SEQUENCE [LARGE SCALE GENOMIC DNA]</scope>
</reference>
<dbReference type="STRING" id="4540.A0A3L6TJA7"/>
<dbReference type="OrthoDB" id="1749924at2759"/>
<keyword evidence="5" id="KW-1185">Reference proteome</keyword>
<comment type="caution">
    <text evidence="4">The sequence shown here is derived from an EMBL/GenBank/DDBJ whole genome shotgun (WGS) entry which is preliminary data.</text>
</comment>